<evidence type="ECO:0000313" key="3">
    <source>
        <dbReference type="EMBL" id="JAC05085.1"/>
    </source>
</evidence>
<sequence length="227" mass="25923">MKSALLLAISAMLLVQFAHTLPTTRVAVVHNDNQILESNPKDVSSEEESPQAQLMIYTIAQIAKLSKWMLDTGSVVIRNTIKELKELPVRDELLQANITRMSNIVKENAELNLKEDEGAVLKLLVYMVDFATMMEDYENMPEDSKLKETLKTALQNNGYTKFENDFEQKVIEMANDFDTAFGEYVKVLTPAQRVEQAKLLVWYDEFKAETDGERKVDKFGEIFDIMS</sequence>
<evidence type="ECO:0000313" key="4">
    <source>
        <dbReference type="Proteomes" id="UP000606786"/>
    </source>
</evidence>
<reference evidence="2" key="3">
    <citation type="submission" date="2020-11" db="EMBL/GenBank/DDBJ databases">
        <authorList>
            <person name="Whitehead M."/>
        </authorList>
    </citation>
    <scope>NUCLEOTIDE SEQUENCE</scope>
    <source>
        <strain evidence="2">EGII</strain>
    </source>
</reference>
<reference evidence="3" key="2">
    <citation type="journal article" date="2014" name="BMC Genomics">
        <title>A genomic perspective to assessing quality of mass-reared SIT flies used in Mediterranean fruit fly (Ceratitis capitata) eradication in California.</title>
        <authorList>
            <person name="Calla B."/>
            <person name="Hall B."/>
            <person name="Hou S."/>
            <person name="Geib S.M."/>
        </authorList>
    </citation>
    <scope>NUCLEOTIDE SEQUENCE</scope>
</reference>
<name>W8CDR8_CERCA</name>
<proteinExistence type="evidence at transcript level"/>
<organism evidence="3">
    <name type="scientific">Ceratitis capitata</name>
    <name type="common">Mediterranean fruit fly</name>
    <name type="synonym">Tephritis capitata</name>
    <dbReference type="NCBI Taxonomy" id="7213"/>
    <lineage>
        <taxon>Eukaryota</taxon>
        <taxon>Metazoa</taxon>
        <taxon>Ecdysozoa</taxon>
        <taxon>Arthropoda</taxon>
        <taxon>Hexapoda</taxon>
        <taxon>Insecta</taxon>
        <taxon>Pterygota</taxon>
        <taxon>Neoptera</taxon>
        <taxon>Endopterygota</taxon>
        <taxon>Diptera</taxon>
        <taxon>Brachycera</taxon>
        <taxon>Muscomorpha</taxon>
        <taxon>Tephritoidea</taxon>
        <taxon>Tephritidae</taxon>
        <taxon>Ceratitis</taxon>
        <taxon>Ceratitis</taxon>
    </lineage>
</organism>
<dbReference type="EMBL" id="GAMC01001471">
    <property type="protein sequence ID" value="JAC05085.1"/>
    <property type="molecule type" value="mRNA"/>
</dbReference>
<dbReference type="OrthoDB" id="7964650at2759"/>
<protein>
    <submittedName>
        <fullName evidence="2">(Mediterranean fruit fly) hypothetical protein</fullName>
    </submittedName>
</protein>
<dbReference type="KEGG" id="ccat:101454469"/>
<dbReference type="Proteomes" id="UP000606786">
    <property type="component" value="Unassembled WGS sequence"/>
</dbReference>
<accession>W8CDR8</accession>
<keyword evidence="4" id="KW-1185">Reference proteome</keyword>
<evidence type="ECO:0000313" key="2">
    <source>
        <dbReference type="EMBL" id="CAD6993098.1"/>
    </source>
</evidence>
<dbReference type="EMBL" id="CAJHJT010000001">
    <property type="protein sequence ID" value="CAD6993098.1"/>
    <property type="molecule type" value="Genomic_DNA"/>
</dbReference>
<keyword evidence="1" id="KW-0732">Signal</keyword>
<evidence type="ECO:0000256" key="1">
    <source>
        <dbReference type="SAM" id="SignalP"/>
    </source>
</evidence>
<feature type="chain" id="PRO_5036288264" evidence="1">
    <location>
        <begin position="21"/>
        <end position="227"/>
    </location>
</feature>
<feature type="signal peptide" evidence="1">
    <location>
        <begin position="1"/>
        <end position="20"/>
    </location>
</feature>
<reference evidence="3" key="1">
    <citation type="submission" date="2013-07" db="EMBL/GenBank/DDBJ databases">
        <authorList>
            <person name="Geib S."/>
        </authorList>
    </citation>
    <scope>NUCLEOTIDE SEQUENCE</scope>
</reference>
<dbReference type="AlphaFoldDB" id="W8CDR8"/>
<gene>
    <name evidence="2" type="ORF">CCAP1982_LOCUS1923</name>
</gene>